<feature type="coiled-coil region" evidence="1">
    <location>
        <begin position="29"/>
        <end position="60"/>
    </location>
</feature>
<keyword evidence="1" id="KW-0175">Coiled coil</keyword>
<proteinExistence type="predicted"/>
<organism evidence="2 3">
    <name type="scientific">Rhizoctonia solani</name>
    <dbReference type="NCBI Taxonomy" id="456999"/>
    <lineage>
        <taxon>Eukaryota</taxon>
        <taxon>Fungi</taxon>
        <taxon>Dikarya</taxon>
        <taxon>Basidiomycota</taxon>
        <taxon>Agaricomycotina</taxon>
        <taxon>Agaricomycetes</taxon>
        <taxon>Cantharellales</taxon>
        <taxon>Ceratobasidiaceae</taxon>
        <taxon>Rhizoctonia</taxon>
    </lineage>
</organism>
<evidence type="ECO:0000256" key="1">
    <source>
        <dbReference type="SAM" id="Coils"/>
    </source>
</evidence>
<evidence type="ECO:0000313" key="3">
    <source>
        <dbReference type="Proteomes" id="UP000663827"/>
    </source>
</evidence>
<dbReference type="EMBL" id="CAJNJQ010002828">
    <property type="protein sequence ID" value="CAE7185864.1"/>
    <property type="molecule type" value="Genomic_DNA"/>
</dbReference>
<protein>
    <submittedName>
        <fullName evidence="2">Uncharacterized protein</fullName>
    </submittedName>
</protein>
<comment type="caution">
    <text evidence="2">The sequence shown here is derived from an EMBL/GenBank/DDBJ whole genome shotgun (WGS) entry which is preliminary data.</text>
</comment>
<dbReference type="Proteomes" id="UP000663827">
    <property type="component" value="Unassembled WGS sequence"/>
</dbReference>
<gene>
    <name evidence="2" type="ORF">RDB_LOCUS122092</name>
</gene>
<evidence type="ECO:0000313" key="2">
    <source>
        <dbReference type="EMBL" id="CAE7185864.1"/>
    </source>
</evidence>
<reference evidence="2" key="1">
    <citation type="submission" date="2021-01" db="EMBL/GenBank/DDBJ databases">
        <authorList>
            <person name="Kaushik A."/>
        </authorList>
    </citation>
    <scope>NUCLEOTIDE SEQUENCE</scope>
    <source>
        <strain evidence="2">AG5</strain>
    </source>
</reference>
<sequence length="145" mass="16077">MLRDLLPPVLANNQGGANANVPHIADPRMELVRNEMQQLRQDSQRQLAEANQAIAELRSRMEYDAAFSQARAQNASARGDLYRLAPLPLPNGAAPAPGVFPRTLGDFRIFSGPRLSDLVQSYGLPPYNLADERRRALAGYFCIQF</sequence>
<dbReference type="AlphaFoldDB" id="A0A8H3E9E1"/>
<name>A0A8H3E9E1_9AGAM</name>
<accession>A0A8H3E9E1</accession>